<dbReference type="PRINTS" id="PR01414">
    <property type="entry name" value="CCMBBIOGNSIS"/>
</dbReference>
<keyword evidence="5 12" id="KW-0813">Transport</keyword>
<feature type="transmembrane region" description="Helical" evidence="13">
    <location>
        <begin position="127"/>
        <end position="154"/>
    </location>
</feature>
<dbReference type="GO" id="GO:0017004">
    <property type="term" value="P:cytochrome complex assembly"/>
    <property type="evidence" value="ECO:0007669"/>
    <property type="project" value="UniProtKB-KW"/>
</dbReference>
<reference evidence="14" key="2">
    <citation type="submission" date="2020-09" db="EMBL/GenBank/DDBJ databases">
        <authorList>
            <person name="Sun Q."/>
            <person name="Kim S."/>
        </authorList>
    </citation>
    <scope>NUCLEOTIDE SEQUENCE</scope>
    <source>
        <strain evidence="14">KCTC 32437</strain>
    </source>
</reference>
<evidence type="ECO:0000313" key="14">
    <source>
        <dbReference type="EMBL" id="GHA24162.1"/>
    </source>
</evidence>
<feature type="transmembrane region" description="Helical" evidence="13">
    <location>
        <begin position="196"/>
        <end position="217"/>
    </location>
</feature>
<dbReference type="EMBL" id="BMZE01000002">
    <property type="protein sequence ID" value="GHA24162.1"/>
    <property type="molecule type" value="Genomic_DNA"/>
</dbReference>
<gene>
    <name evidence="14" type="primary">cycW</name>
    <name evidence="14" type="ORF">GCM10007989_19770</name>
</gene>
<reference evidence="14" key="1">
    <citation type="journal article" date="2014" name="Int. J. Syst. Evol. Microbiol.">
        <title>Complete genome sequence of Corynebacterium casei LMG S-19264T (=DSM 44701T), isolated from a smear-ripened cheese.</title>
        <authorList>
            <consortium name="US DOE Joint Genome Institute (JGI-PGF)"/>
            <person name="Walter F."/>
            <person name="Albersmeier A."/>
            <person name="Kalinowski J."/>
            <person name="Ruckert C."/>
        </authorList>
    </citation>
    <scope>NUCLEOTIDE SEQUENCE</scope>
    <source>
        <strain evidence="14">KCTC 32437</strain>
    </source>
</reference>
<evidence type="ECO:0000256" key="3">
    <source>
        <dbReference type="ARBA" id="ARBA00010544"/>
    </source>
</evidence>
<accession>A0A918S714</accession>
<name>A0A918S714_9HYPH</name>
<evidence type="ECO:0000256" key="11">
    <source>
        <dbReference type="ARBA" id="ARBA00023136"/>
    </source>
</evidence>
<feature type="transmembrane region" description="Helical" evidence="13">
    <location>
        <begin position="21"/>
        <end position="41"/>
    </location>
</feature>
<dbReference type="RefSeq" id="WP_189425522.1">
    <property type="nucleotide sequence ID" value="NZ_BMZE01000002.1"/>
</dbReference>
<evidence type="ECO:0000256" key="9">
    <source>
        <dbReference type="ARBA" id="ARBA00022748"/>
    </source>
</evidence>
<comment type="subcellular location">
    <subcellularLocation>
        <location evidence="2">Cell inner membrane</location>
        <topology evidence="2">Multi-pass membrane protein</topology>
    </subcellularLocation>
</comment>
<comment type="function">
    <text evidence="1 12">Required for the export of heme to the periplasm for the biogenesis of c-type cytochromes.</text>
</comment>
<dbReference type="Proteomes" id="UP000646579">
    <property type="component" value="Unassembled WGS sequence"/>
</dbReference>
<evidence type="ECO:0000256" key="8">
    <source>
        <dbReference type="ARBA" id="ARBA00022692"/>
    </source>
</evidence>
<feature type="transmembrane region" description="Helical" evidence="13">
    <location>
        <begin position="161"/>
        <end position="184"/>
    </location>
</feature>
<protein>
    <recommendedName>
        <fullName evidence="4 12">Heme exporter protein B</fullName>
    </recommendedName>
</protein>
<organism evidence="14 15">
    <name type="scientific">Devosia pacifica</name>
    <dbReference type="NCBI Taxonomy" id="1335967"/>
    <lineage>
        <taxon>Bacteria</taxon>
        <taxon>Pseudomonadati</taxon>
        <taxon>Pseudomonadota</taxon>
        <taxon>Alphaproteobacteria</taxon>
        <taxon>Hyphomicrobiales</taxon>
        <taxon>Devosiaceae</taxon>
        <taxon>Devosia</taxon>
    </lineage>
</organism>
<keyword evidence="11 12" id="KW-0472">Membrane</keyword>
<keyword evidence="8 13" id="KW-0812">Transmembrane</keyword>
<dbReference type="PIRSF" id="PIRSF002764">
    <property type="entry name" value="CcmB"/>
    <property type="match status" value="1"/>
</dbReference>
<dbReference type="NCBIfam" id="TIGR01190">
    <property type="entry name" value="ccmB"/>
    <property type="match status" value="1"/>
</dbReference>
<dbReference type="GO" id="GO:0015232">
    <property type="term" value="F:heme transmembrane transporter activity"/>
    <property type="evidence" value="ECO:0007669"/>
    <property type="project" value="InterPro"/>
</dbReference>
<evidence type="ECO:0000256" key="2">
    <source>
        <dbReference type="ARBA" id="ARBA00004429"/>
    </source>
</evidence>
<evidence type="ECO:0000256" key="5">
    <source>
        <dbReference type="ARBA" id="ARBA00022448"/>
    </source>
</evidence>
<evidence type="ECO:0000256" key="6">
    <source>
        <dbReference type="ARBA" id="ARBA00022475"/>
    </source>
</evidence>
<dbReference type="Pfam" id="PF03379">
    <property type="entry name" value="CcmB"/>
    <property type="match status" value="1"/>
</dbReference>
<evidence type="ECO:0000256" key="13">
    <source>
        <dbReference type="SAM" id="Phobius"/>
    </source>
</evidence>
<feature type="transmembrane region" description="Helical" evidence="13">
    <location>
        <begin position="93"/>
        <end position="121"/>
    </location>
</feature>
<evidence type="ECO:0000256" key="10">
    <source>
        <dbReference type="ARBA" id="ARBA00022989"/>
    </source>
</evidence>
<evidence type="ECO:0000313" key="15">
    <source>
        <dbReference type="Proteomes" id="UP000646579"/>
    </source>
</evidence>
<sequence>MRRAFAAIIVRDIRLALRAGSDALTLVLFFVMIGIVVPFAIGPDRVLLAQLAPAIVWIAAFLASLIGIDRVFRDDFEDGTLMLLRHGTLPMELVVLAKLIVHWLLTAFPLILATPVLAVLLAMDPGALWRTVISLILGTPGLAALGAIGAGITVSLRRGGLVAPVLVLPFAIPILIFGVGAIASGIGPDLTGSARLLLAAISLMLVAIAPFAAALAVRAGED</sequence>
<evidence type="ECO:0000256" key="12">
    <source>
        <dbReference type="PIRNR" id="PIRNR002764"/>
    </source>
</evidence>
<dbReference type="GO" id="GO:0005886">
    <property type="term" value="C:plasma membrane"/>
    <property type="evidence" value="ECO:0007669"/>
    <property type="project" value="UniProtKB-SubCell"/>
</dbReference>
<evidence type="ECO:0000256" key="1">
    <source>
        <dbReference type="ARBA" id="ARBA00002442"/>
    </source>
</evidence>
<dbReference type="InterPro" id="IPR003544">
    <property type="entry name" value="Cyt_c_biogenesis_CcmB"/>
</dbReference>
<keyword evidence="6 12" id="KW-1003">Cell membrane</keyword>
<feature type="transmembrane region" description="Helical" evidence="13">
    <location>
        <begin position="47"/>
        <end position="72"/>
    </location>
</feature>
<dbReference type="AlphaFoldDB" id="A0A918S714"/>
<keyword evidence="7 12" id="KW-0997">Cell inner membrane</keyword>
<dbReference type="PANTHER" id="PTHR30070:SF1">
    <property type="entry name" value="CYTOCHROME C BIOGENESIS B-RELATED"/>
    <property type="match status" value="1"/>
</dbReference>
<comment type="similarity">
    <text evidence="3 12">Belongs to the CcmB/CycW/HelB family.</text>
</comment>
<keyword evidence="10 13" id="KW-1133">Transmembrane helix</keyword>
<dbReference type="InterPro" id="IPR026031">
    <property type="entry name" value="Cyt_c_CcmB_bac"/>
</dbReference>
<keyword evidence="15" id="KW-1185">Reference proteome</keyword>
<evidence type="ECO:0000256" key="7">
    <source>
        <dbReference type="ARBA" id="ARBA00022519"/>
    </source>
</evidence>
<dbReference type="GO" id="GO:1903607">
    <property type="term" value="P:cytochrome c biosynthetic process"/>
    <property type="evidence" value="ECO:0007669"/>
    <property type="project" value="TreeGrafter"/>
</dbReference>
<proteinExistence type="inferred from homology"/>
<keyword evidence="9 12" id="KW-0201">Cytochrome c-type biogenesis</keyword>
<dbReference type="PANTHER" id="PTHR30070">
    <property type="entry name" value="HEME EXPORTER PROTEIN B"/>
    <property type="match status" value="1"/>
</dbReference>
<evidence type="ECO:0000256" key="4">
    <source>
        <dbReference type="ARBA" id="ARBA00016452"/>
    </source>
</evidence>
<comment type="caution">
    <text evidence="14">The sequence shown here is derived from an EMBL/GenBank/DDBJ whole genome shotgun (WGS) entry which is preliminary data.</text>
</comment>